<dbReference type="Proteomes" id="UP000823388">
    <property type="component" value="Chromosome 1K"/>
</dbReference>
<dbReference type="AlphaFoldDB" id="A0A8T0XDP3"/>
<dbReference type="EMBL" id="CM029037">
    <property type="protein sequence ID" value="KAG2655433.1"/>
    <property type="molecule type" value="Genomic_DNA"/>
</dbReference>
<accession>A0A8T0XDP3</accession>
<keyword evidence="2" id="KW-1185">Reference proteome</keyword>
<organism evidence="1 2">
    <name type="scientific">Panicum virgatum</name>
    <name type="common">Blackwell switchgrass</name>
    <dbReference type="NCBI Taxonomy" id="38727"/>
    <lineage>
        <taxon>Eukaryota</taxon>
        <taxon>Viridiplantae</taxon>
        <taxon>Streptophyta</taxon>
        <taxon>Embryophyta</taxon>
        <taxon>Tracheophyta</taxon>
        <taxon>Spermatophyta</taxon>
        <taxon>Magnoliopsida</taxon>
        <taxon>Liliopsida</taxon>
        <taxon>Poales</taxon>
        <taxon>Poaceae</taxon>
        <taxon>PACMAD clade</taxon>
        <taxon>Panicoideae</taxon>
        <taxon>Panicodae</taxon>
        <taxon>Paniceae</taxon>
        <taxon>Panicinae</taxon>
        <taxon>Panicum</taxon>
        <taxon>Panicum sect. Hiantes</taxon>
    </lineage>
</organism>
<evidence type="ECO:0000313" key="2">
    <source>
        <dbReference type="Proteomes" id="UP000823388"/>
    </source>
</evidence>
<reference evidence="1" key="1">
    <citation type="submission" date="2020-05" db="EMBL/GenBank/DDBJ databases">
        <title>WGS assembly of Panicum virgatum.</title>
        <authorList>
            <person name="Lovell J.T."/>
            <person name="Jenkins J."/>
            <person name="Shu S."/>
            <person name="Juenger T.E."/>
            <person name="Schmutz J."/>
        </authorList>
    </citation>
    <scope>NUCLEOTIDE SEQUENCE</scope>
    <source>
        <strain evidence="1">AP13</strain>
    </source>
</reference>
<sequence length="109" mass="11134">MRPPISLLSPRLVSISLSLSPPNSSISYKSSTPRSGSMATAMLLCSGASGARGSELCVHVAVANASAAFLMMTGPRRTARGRCCCCCRCRLPLFSGSGDAGGHCKGGLI</sequence>
<comment type="caution">
    <text evidence="1">The sequence shown here is derived from an EMBL/GenBank/DDBJ whole genome shotgun (WGS) entry which is preliminary data.</text>
</comment>
<name>A0A8T0XDP3_PANVG</name>
<proteinExistence type="predicted"/>
<gene>
    <name evidence="1" type="ORF">PVAP13_1KG011250</name>
</gene>
<protein>
    <submittedName>
        <fullName evidence="1">Uncharacterized protein</fullName>
    </submittedName>
</protein>
<evidence type="ECO:0000313" key="1">
    <source>
        <dbReference type="EMBL" id="KAG2655433.1"/>
    </source>
</evidence>